<dbReference type="RefSeq" id="WP_073043739.1">
    <property type="nucleotide sequence ID" value="NZ_FOLF01000008.1"/>
</dbReference>
<dbReference type="EMBL" id="FRCJ01000002">
    <property type="protein sequence ID" value="SHM07082.1"/>
    <property type="molecule type" value="Genomic_DNA"/>
</dbReference>
<evidence type="ECO:0000313" key="2">
    <source>
        <dbReference type="Proteomes" id="UP000184280"/>
    </source>
</evidence>
<name>A0A1M7FSH0_XYLRU</name>
<dbReference type="AlphaFoldDB" id="A0A1M7FSH0"/>
<proteinExistence type="predicted"/>
<protein>
    <submittedName>
        <fullName evidence="1">Uncharacterized protein</fullName>
    </submittedName>
</protein>
<dbReference type="SUPFAM" id="SSF46785">
    <property type="entry name" value="Winged helix' DNA-binding domain"/>
    <property type="match status" value="1"/>
</dbReference>
<gene>
    <name evidence="1" type="ORF">SAMN04488494_1253</name>
</gene>
<accession>A0A1M7FSH0</accession>
<dbReference type="Proteomes" id="UP000184280">
    <property type="component" value="Unassembled WGS sequence"/>
</dbReference>
<evidence type="ECO:0000313" key="1">
    <source>
        <dbReference type="EMBL" id="SHM07082.1"/>
    </source>
</evidence>
<organism evidence="1 2">
    <name type="scientific">Xylanibacter ruminicola</name>
    <name type="common">Prevotella ruminicola</name>
    <dbReference type="NCBI Taxonomy" id="839"/>
    <lineage>
        <taxon>Bacteria</taxon>
        <taxon>Pseudomonadati</taxon>
        <taxon>Bacteroidota</taxon>
        <taxon>Bacteroidia</taxon>
        <taxon>Bacteroidales</taxon>
        <taxon>Prevotellaceae</taxon>
        <taxon>Xylanibacter</taxon>
    </lineage>
</organism>
<reference evidence="1 2" key="1">
    <citation type="submission" date="2016-11" db="EMBL/GenBank/DDBJ databases">
        <authorList>
            <person name="Jaros S."/>
            <person name="Januszkiewicz K."/>
            <person name="Wedrychowicz H."/>
        </authorList>
    </citation>
    <scope>NUCLEOTIDE SEQUENCE [LARGE SCALE GENOMIC DNA]</scope>
    <source>
        <strain evidence="1 2">BPI-34</strain>
    </source>
</reference>
<dbReference type="InterPro" id="IPR036390">
    <property type="entry name" value="WH_DNA-bd_sf"/>
</dbReference>
<sequence length="332" mass="36987">MNKNKLKLVEKAADYMHAVLGIVCEIVSDGGQGLKLPYYLKAGNLFAECLIEERKCLLMVADELPDGSTLAKRVGEVSGIVGMPVVLVLENMDAVRRRMLITNRTSFIVAGKQAYLPFIGALLTERGMAHEALAEKQSFTPAAQVLLLTHLQKESFEGKNMSEIAKLFPYSVKTVSAAAKELEQAGVCTLDGDNSGKYLHWIPKEEIWEKAYPWLTSPVQEVLYCNRIGLIPEPLRFVTYDKALAEYTFMADFIGEAFAVHKNDDAIKKLKNNGTFNAVEGKYRIELWKYNPALLAKGNMVDALSLALCYKDSDDERVIGELNNLIKKICKV</sequence>